<reference evidence="2" key="1">
    <citation type="submission" date="2019-11" db="EMBL/GenBank/DDBJ databases">
        <title>Characterization of Clostridium perfringens isolates from swine manure treated agricultural soils.</title>
        <authorList>
            <person name="Wushke S.T."/>
        </authorList>
    </citation>
    <scope>NUCLEOTIDE SEQUENCE</scope>
    <source>
        <strain evidence="2">X26</strain>
    </source>
</reference>
<gene>
    <name evidence="2" type="ORF">GNF79_14600</name>
</gene>
<proteinExistence type="predicted"/>
<dbReference type="InterPro" id="IPR050099">
    <property type="entry name" value="SIS_GmhA/DiaA_subfam"/>
</dbReference>
<dbReference type="InterPro" id="IPR046348">
    <property type="entry name" value="SIS_dom_sf"/>
</dbReference>
<feature type="domain" description="SIS" evidence="1">
    <location>
        <begin position="31"/>
        <end position="205"/>
    </location>
</feature>
<dbReference type="PROSITE" id="PS51464">
    <property type="entry name" value="SIS"/>
    <property type="match status" value="1"/>
</dbReference>
<sequence>MSNKYFEVISEMLINLEQSQSENIVKAGEVVASCIMNGGILQAFGSGHSYAAAIEVCGRAGGLIPSKCIIDPAGGIYEMIEGVGNQLIKRLDLRENDCLILISNSGRNPLSIELAQYAKSQNVKIIVVTSLDVSKKLTSRHSCGKNLYEFADVILDNCGVEGDASIDVPGLPVKVCGTSSVAAAVLLNATMLHAINTMVEKGYNPPVFMSANVDGGPEFNEKLLNQYSDRIYRY</sequence>
<dbReference type="EMBL" id="WNVC01000174">
    <property type="protein sequence ID" value="MDZ5000282.1"/>
    <property type="molecule type" value="Genomic_DNA"/>
</dbReference>
<evidence type="ECO:0000259" key="1">
    <source>
        <dbReference type="PROSITE" id="PS51464"/>
    </source>
</evidence>
<dbReference type="NCBIfam" id="NF002805">
    <property type="entry name" value="PRK02947.1"/>
    <property type="match status" value="1"/>
</dbReference>
<dbReference type="GO" id="GO:0097367">
    <property type="term" value="F:carbohydrate derivative binding"/>
    <property type="evidence" value="ECO:0007669"/>
    <property type="project" value="InterPro"/>
</dbReference>
<dbReference type="Pfam" id="PF13580">
    <property type="entry name" value="SIS_2"/>
    <property type="match status" value="1"/>
</dbReference>
<dbReference type="GO" id="GO:0016853">
    <property type="term" value="F:isomerase activity"/>
    <property type="evidence" value="ECO:0007669"/>
    <property type="project" value="UniProtKB-KW"/>
</dbReference>
<dbReference type="SUPFAM" id="SSF53697">
    <property type="entry name" value="SIS domain"/>
    <property type="match status" value="1"/>
</dbReference>
<dbReference type="Gene3D" id="3.40.50.10490">
    <property type="entry name" value="Glucose-6-phosphate isomerase like protein, domain 1"/>
    <property type="match status" value="1"/>
</dbReference>
<dbReference type="PANTHER" id="PTHR30390">
    <property type="entry name" value="SEDOHEPTULOSE 7-PHOSPHATE ISOMERASE / DNAA INITIATOR-ASSOCIATING FACTOR FOR REPLICATION INITIATION"/>
    <property type="match status" value="1"/>
</dbReference>
<organism evidence="2 3">
    <name type="scientific">Clostridium perfringens</name>
    <dbReference type="NCBI Taxonomy" id="1502"/>
    <lineage>
        <taxon>Bacteria</taxon>
        <taxon>Bacillati</taxon>
        <taxon>Bacillota</taxon>
        <taxon>Clostridia</taxon>
        <taxon>Eubacteriales</taxon>
        <taxon>Clostridiaceae</taxon>
        <taxon>Clostridium</taxon>
    </lineage>
</organism>
<dbReference type="Proteomes" id="UP001291306">
    <property type="component" value="Unassembled WGS sequence"/>
</dbReference>
<dbReference type="InterPro" id="IPR035472">
    <property type="entry name" value="RpiR-like_SIS"/>
</dbReference>
<evidence type="ECO:0000313" key="3">
    <source>
        <dbReference type="Proteomes" id="UP001291306"/>
    </source>
</evidence>
<comment type="caution">
    <text evidence="2">The sequence shown here is derived from an EMBL/GenBank/DDBJ whole genome shotgun (WGS) entry which is preliminary data.</text>
</comment>
<dbReference type="GO" id="GO:1901135">
    <property type="term" value="P:carbohydrate derivative metabolic process"/>
    <property type="evidence" value="ECO:0007669"/>
    <property type="project" value="InterPro"/>
</dbReference>
<name>A0AAW9IGZ0_CLOPF</name>
<keyword evidence="2" id="KW-0413">Isomerase</keyword>
<dbReference type="RefSeq" id="WP_322458582.1">
    <property type="nucleotide sequence ID" value="NZ_WNVC01000174.1"/>
</dbReference>
<protein>
    <submittedName>
        <fullName evidence="2">Sugar isomerase domain-containing protein</fullName>
    </submittedName>
</protein>
<dbReference type="PANTHER" id="PTHR30390:SF7">
    <property type="entry name" value="PHOSPHOHEPTOSE ISOMERASE"/>
    <property type="match status" value="1"/>
</dbReference>
<dbReference type="InterPro" id="IPR001347">
    <property type="entry name" value="SIS_dom"/>
</dbReference>
<dbReference type="CDD" id="cd05013">
    <property type="entry name" value="SIS_RpiR"/>
    <property type="match status" value="1"/>
</dbReference>
<dbReference type="AlphaFoldDB" id="A0AAW9IGZ0"/>
<evidence type="ECO:0000313" key="2">
    <source>
        <dbReference type="EMBL" id="MDZ5000282.1"/>
    </source>
</evidence>
<accession>A0AAW9IGZ0</accession>